<protein>
    <submittedName>
        <fullName evidence="7">NADPH-dependent oxidoreductase</fullName>
    </submittedName>
</protein>
<dbReference type="RefSeq" id="WP_154308273.1">
    <property type="nucleotide sequence ID" value="NZ_WKKI01000025.1"/>
</dbReference>
<dbReference type="Proteomes" id="UP000448867">
    <property type="component" value="Unassembled WGS sequence"/>
</dbReference>
<reference evidence="7 8" key="1">
    <citation type="submission" date="2019-11" db="EMBL/GenBank/DDBJ databases">
        <title>Bacillus lacus genome.</title>
        <authorList>
            <person name="Allen C.J."/>
            <person name="Newman J.D."/>
        </authorList>
    </citation>
    <scope>NUCLEOTIDE SEQUENCE [LARGE SCALE GENOMIC DNA]</scope>
    <source>
        <strain evidence="7 8">KCTC 33946</strain>
    </source>
</reference>
<accession>A0A7X2M0M4</accession>
<evidence type="ECO:0000259" key="6">
    <source>
        <dbReference type="Pfam" id="PF00881"/>
    </source>
</evidence>
<dbReference type="PANTHER" id="PTHR43425">
    <property type="entry name" value="OXYGEN-INSENSITIVE NADPH NITROREDUCTASE"/>
    <property type="match status" value="1"/>
</dbReference>
<feature type="domain" description="Nitroreductase" evidence="6">
    <location>
        <begin position="8"/>
        <end position="165"/>
    </location>
</feature>
<keyword evidence="2 5" id="KW-0285">Flavoprotein</keyword>
<comment type="caution">
    <text evidence="7">The sequence shown here is derived from an EMBL/GenBank/DDBJ whole genome shotgun (WGS) entry which is preliminary data.</text>
</comment>
<dbReference type="Pfam" id="PF00881">
    <property type="entry name" value="Nitroreductase"/>
    <property type="match status" value="1"/>
</dbReference>
<sequence>MNNIIQMISNHRSFRSYTDQPVEEAYLHSIIDSAQSAPSWINGQQVSIIAVKNTRKKWQLAELCGNQAHIEQAPIFLIFCADFYRSKLAGEMEGIPQLEALDDVDALLVGATDVGLAMGNAITAAESFGLGTVPIGGIRRNPLEVIDLLKLPEYVIPIAGLCIGYPAENPGQKPRLPREAVYHEEQYDSSNTKLHLFNYNHTMQERLGTSWTARVASFYEKPYYDHIADMLQQQGYSCKNIKRDEN</sequence>
<gene>
    <name evidence="7" type="ORF">GJU40_12820</name>
</gene>
<name>A0A7X2M0M4_9BACI</name>
<dbReference type="CDD" id="cd02146">
    <property type="entry name" value="NfsA-like"/>
    <property type="match status" value="1"/>
</dbReference>
<keyword evidence="3 5" id="KW-0288">FMN</keyword>
<dbReference type="InterPro" id="IPR016446">
    <property type="entry name" value="Flavin_OxRdtase_Frp"/>
</dbReference>
<evidence type="ECO:0000256" key="3">
    <source>
        <dbReference type="ARBA" id="ARBA00022643"/>
    </source>
</evidence>
<dbReference type="PANTHER" id="PTHR43425:SF2">
    <property type="entry name" value="OXYGEN-INSENSITIVE NADPH NITROREDUCTASE"/>
    <property type="match status" value="1"/>
</dbReference>
<dbReference type="Gene3D" id="3.40.109.10">
    <property type="entry name" value="NADH Oxidase"/>
    <property type="match status" value="1"/>
</dbReference>
<dbReference type="AlphaFoldDB" id="A0A7X2M0M4"/>
<evidence type="ECO:0000313" key="7">
    <source>
        <dbReference type="EMBL" id="MRX73024.1"/>
    </source>
</evidence>
<keyword evidence="8" id="KW-1185">Reference proteome</keyword>
<dbReference type="EMBL" id="WKKI01000025">
    <property type="protein sequence ID" value="MRX73024.1"/>
    <property type="molecule type" value="Genomic_DNA"/>
</dbReference>
<evidence type="ECO:0000256" key="4">
    <source>
        <dbReference type="ARBA" id="ARBA00023002"/>
    </source>
</evidence>
<organism evidence="7 8">
    <name type="scientific">Metabacillus lacus</name>
    <dbReference type="NCBI Taxonomy" id="1983721"/>
    <lineage>
        <taxon>Bacteria</taxon>
        <taxon>Bacillati</taxon>
        <taxon>Bacillota</taxon>
        <taxon>Bacilli</taxon>
        <taxon>Bacillales</taxon>
        <taxon>Bacillaceae</taxon>
        <taxon>Metabacillus</taxon>
    </lineage>
</organism>
<evidence type="ECO:0000313" key="8">
    <source>
        <dbReference type="Proteomes" id="UP000448867"/>
    </source>
</evidence>
<dbReference type="OrthoDB" id="9775805at2"/>
<dbReference type="SUPFAM" id="SSF55469">
    <property type="entry name" value="FMN-dependent nitroreductase-like"/>
    <property type="match status" value="1"/>
</dbReference>
<dbReference type="GO" id="GO:0016491">
    <property type="term" value="F:oxidoreductase activity"/>
    <property type="evidence" value="ECO:0007669"/>
    <property type="project" value="UniProtKB-UniRule"/>
</dbReference>
<evidence type="ECO:0000256" key="2">
    <source>
        <dbReference type="ARBA" id="ARBA00022630"/>
    </source>
</evidence>
<comment type="similarity">
    <text evidence="1 5">Belongs to the flavin oxidoreductase frp family.</text>
</comment>
<proteinExistence type="inferred from homology"/>
<dbReference type="InterPro" id="IPR029479">
    <property type="entry name" value="Nitroreductase"/>
</dbReference>
<keyword evidence="5" id="KW-0521">NADP</keyword>
<dbReference type="PIRSF" id="PIRSF005426">
    <property type="entry name" value="Frp"/>
    <property type="match status" value="1"/>
</dbReference>
<evidence type="ECO:0000256" key="1">
    <source>
        <dbReference type="ARBA" id="ARBA00008366"/>
    </source>
</evidence>
<dbReference type="InterPro" id="IPR000415">
    <property type="entry name" value="Nitroreductase-like"/>
</dbReference>
<keyword evidence="4 5" id="KW-0560">Oxidoreductase</keyword>
<evidence type="ECO:0000256" key="5">
    <source>
        <dbReference type="PIRNR" id="PIRNR005426"/>
    </source>
</evidence>